<keyword evidence="3" id="KW-1185">Reference proteome</keyword>
<proteinExistence type="predicted"/>
<evidence type="ECO:0000313" key="2">
    <source>
        <dbReference type="EMBL" id="GFN74572.1"/>
    </source>
</evidence>
<name>A0AAV3XX58_9GAST</name>
<dbReference type="EMBL" id="BLXT01000140">
    <property type="protein sequence ID" value="GFN74572.1"/>
    <property type="molecule type" value="Genomic_DNA"/>
</dbReference>
<gene>
    <name evidence="2" type="ORF">PoB_000107800</name>
</gene>
<accession>A0AAV3XX58</accession>
<feature type="compositionally biased region" description="Basic and acidic residues" evidence="1">
    <location>
        <begin position="65"/>
        <end position="80"/>
    </location>
</feature>
<dbReference type="AlphaFoldDB" id="A0AAV3XX58"/>
<sequence length="97" mass="11199">METIYDWFGLVCITRPQEGDLRLSDLLRAKALGSNSQKKSLSKDQGWFASKSATNAPQNNTTRRITSEKSEKRSEGSRRRDIETICEERLVRYPENF</sequence>
<feature type="region of interest" description="Disordered" evidence="1">
    <location>
        <begin position="33"/>
        <end position="80"/>
    </location>
</feature>
<organism evidence="2 3">
    <name type="scientific">Plakobranchus ocellatus</name>
    <dbReference type="NCBI Taxonomy" id="259542"/>
    <lineage>
        <taxon>Eukaryota</taxon>
        <taxon>Metazoa</taxon>
        <taxon>Spiralia</taxon>
        <taxon>Lophotrochozoa</taxon>
        <taxon>Mollusca</taxon>
        <taxon>Gastropoda</taxon>
        <taxon>Heterobranchia</taxon>
        <taxon>Euthyneura</taxon>
        <taxon>Panpulmonata</taxon>
        <taxon>Sacoglossa</taxon>
        <taxon>Placobranchoidea</taxon>
        <taxon>Plakobranchidae</taxon>
        <taxon>Plakobranchus</taxon>
    </lineage>
</organism>
<evidence type="ECO:0000313" key="3">
    <source>
        <dbReference type="Proteomes" id="UP000735302"/>
    </source>
</evidence>
<evidence type="ECO:0000256" key="1">
    <source>
        <dbReference type="SAM" id="MobiDB-lite"/>
    </source>
</evidence>
<dbReference type="Proteomes" id="UP000735302">
    <property type="component" value="Unassembled WGS sequence"/>
</dbReference>
<feature type="compositionally biased region" description="Polar residues" evidence="1">
    <location>
        <begin position="51"/>
        <end position="64"/>
    </location>
</feature>
<protein>
    <submittedName>
        <fullName evidence="2">Uncharacterized protein</fullName>
    </submittedName>
</protein>
<comment type="caution">
    <text evidence="2">The sequence shown here is derived from an EMBL/GenBank/DDBJ whole genome shotgun (WGS) entry which is preliminary data.</text>
</comment>
<reference evidence="2 3" key="1">
    <citation type="journal article" date="2021" name="Elife">
        <title>Chloroplast acquisition without the gene transfer in kleptoplastic sea slugs, Plakobranchus ocellatus.</title>
        <authorList>
            <person name="Maeda T."/>
            <person name="Takahashi S."/>
            <person name="Yoshida T."/>
            <person name="Shimamura S."/>
            <person name="Takaki Y."/>
            <person name="Nagai Y."/>
            <person name="Toyoda A."/>
            <person name="Suzuki Y."/>
            <person name="Arimoto A."/>
            <person name="Ishii H."/>
            <person name="Satoh N."/>
            <person name="Nishiyama T."/>
            <person name="Hasebe M."/>
            <person name="Maruyama T."/>
            <person name="Minagawa J."/>
            <person name="Obokata J."/>
            <person name="Shigenobu S."/>
        </authorList>
    </citation>
    <scope>NUCLEOTIDE SEQUENCE [LARGE SCALE GENOMIC DNA]</scope>
</reference>